<protein>
    <submittedName>
        <fullName evidence="3">Uncharacterized protein</fullName>
    </submittedName>
</protein>
<feature type="region of interest" description="Disordered" evidence="2">
    <location>
        <begin position="276"/>
        <end position="313"/>
    </location>
</feature>
<dbReference type="Gene3D" id="1.10.10.60">
    <property type="entry name" value="Homeodomain-like"/>
    <property type="match status" value="1"/>
</dbReference>
<evidence type="ECO:0000313" key="3">
    <source>
        <dbReference type="EMBL" id="CAG6621743.1"/>
    </source>
</evidence>
<dbReference type="AlphaFoldDB" id="A0A8D8Q246"/>
<sequence>METDQELEQKGPSNALTENAEIKRNHTNKTENEIVISSPPLQSSNMNINNSREKQNPSTSIENIRSDESNQDCESNQEKIEKETDDWEVVEVSSNASEGSDSTECDVKMPLKQLDKEQTSYRIQDISNQNKNIPTSEMERNPDEDCILIESDLENISPQSTNSNPSQNETQKTNIKTTDPNAIKKRKFKLFTGDSSDDEVAPEKNGHKMHAEKDIPAEKNLVKDLQPVVEENNQITKNNETFKSNVANTKSKNNETFSISNPKSVTDTELRDDNFPLKQQTIRGNNREHDLPELQEESDNETGVVPQSNNPQVVQSRNKTLTLDKRSRGGSCQCSCSSVPLVGSPNAKRVKRQRLMNQMLQESETKLKRKMVKKMKDVFVHVLKSLIESSEESDILSDSDDQTEHLCKIVNRNRPKHGHPYSRTHQRHTEHVHNGNEPESMRDLKGELQYWKHRAKSNPEQVQLTPEEYQTKKMKDELNYWKKLATSKSEGQDLAAPILCSSAMARTSTPVKKHVEESGYKRSTARHQNGMLKVPVPFHSDPGPSHSQTEFSSSTPDYLNQDEPLASQTMQTESNHRSKLFNLSEKTSKESNPFQRDTIKNATVSRANNTVSLMSRSKFTEKEKQSMIEYLVEHYDTLELIKGNMFWMQMSHELDTQRSWQSLRSNFFQSIMKNLEQFEMPHKVRNKIISLAKHYM</sequence>
<feature type="compositionally biased region" description="Basic residues" evidence="2">
    <location>
        <begin position="413"/>
        <end position="426"/>
    </location>
</feature>
<feature type="compositionally biased region" description="Basic and acidic residues" evidence="2">
    <location>
        <begin position="427"/>
        <end position="440"/>
    </location>
</feature>
<evidence type="ECO:0000256" key="2">
    <source>
        <dbReference type="SAM" id="MobiDB-lite"/>
    </source>
</evidence>
<evidence type="ECO:0000256" key="1">
    <source>
        <dbReference type="ARBA" id="ARBA00004123"/>
    </source>
</evidence>
<feature type="region of interest" description="Disordered" evidence="2">
    <location>
        <begin position="413"/>
        <end position="440"/>
    </location>
</feature>
<feature type="compositionally biased region" description="Acidic residues" evidence="2">
    <location>
        <begin position="144"/>
        <end position="153"/>
    </location>
</feature>
<feature type="region of interest" description="Disordered" evidence="2">
    <location>
        <begin position="1"/>
        <end position="174"/>
    </location>
</feature>
<organism evidence="3">
    <name type="scientific">Cacopsylla melanoneura</name>
    <dbReference type="NCBI Taxonomy" id="428564"/>
    <lineage>
        <taxon>Eukaryota</taxon>
        <taxon>Metazoa</taxon>
        <taxon>Ecdysozoa</taxon>
        <taxon>Arthropoda</taxon>
        <taxon>Hexapoda</taxon>
        <taxon>Insecta</taxon>
        <taxon>Pterygota</taxon>
        <taxon>Neoptera</taxon>
        <taxon>Paraneoptera</taxon>
        <taxon>Hemiptera</taxon>
        <taxon>Sternorrhyncha</taxon>
        <taxon>Psylloidea</taxon>
        <taxon>Psyllidae</taxon>
        <taxon>Psyllinae</taxon>
        <taxon>Cacopsylla</taxon>
    </lineage>
</organism>
<dbReference type="GO" id="GO:0005634">
    <property type="term" value="C:nucleus"/>
    <property type="evidence" value="ECO:0007669"/>
    <property type="project" value="UniProtKB-SubCell"/>
</dbReference>
<name>A0A8D8Q246_9HEMI</name>
<feature type="compositionally biased region" description="Polar residues" evidence="2">
    <location>
        <begin position="39"/>
        <end position="63"/>
    </location>
</feature>
<reference evidence="3" key="1">
    <citation type="submission" date="2021-05" db="EMBL/GenBank/DDBJ databases">
        <authorList>
            <person name="Alioto T."/>
            <person name="Alioto T."/>
            <person name="Gomez Garrido J."/>
        </authorList>
    </citation>
    <scope>NUCLEOTIDE SEQUENCE</scope>
</reference>
<dbReference type="EMBL" id="HBUF01050938">
    <property type="protein sequence ID" value="CAG6621743.1"/>
    <property type="molecule type" value="Transcribed_RNA"/>
</dbReference>
<accession>A0A8D8Q246</accession>
<feature type="compositionally biased region" description="Polar residues" evidence="2">
    <location>
        <begin position="120"/>
        <end position="135"/>
    </location>
</feature>
<dbReference type="InterPro" id="IPR009057">
    <property type="entry name" value="Homeodomain-like_sf"/>
</dbReference>
<feature type="compositionally biased region" description="Low complexity" evidence="2">
    <location>
        <begin position="304"/>
        <end position="313"/>
    </location>
</feature>
<comment type="subcellular location">
    <subcellularLocation>
        <location evidence="1">Nucleus</location>
    </subcellularLocation>
</comment>
<proteinExistence type="predicted"/>
<feature type="compositionally biased region" description="Basic and acidic residues" evidence="2">
    <location>
        <begin position="105"/>
        <end position="119"/>
    </location>
</feature>
<feature type="compositionally biased region" description="Polar residues" evidence="2">
    <location>
        <begin position="92"/>
        <end position="102"/>
    </location>
</feature>
<dbReference type="SUPFAM" id="SSF46689">
    <property type="entry name" value="Homeodomain-like"/>
    <property type="match status" value="1"/>
</dbReference>
<feature type="compositionally biased region" description="Low complexity" evidence="2">
    <location>
        <begin position="155"/>
        <end position="168"/>
    </location>
</feature>
<feature type="compositionally biased region" description="Basic and acidic residues" evidence="2">
    <location>
        <begin position="20"/>
        <end position="32"/>
    </location>
</feature>